<sequence length="203" mass="23732">MKHVASNILRTNYKSTFLSHAEDQETIWRKLFVESRPYSDMLKKLLIINTPDCLDRTQDQYQRKIEQYTIKDLHDNQYIKATPKLSFGEHEEVKSYIMLDFDDFSPSENPRYRNCVISFTIISQLDYWELDDYQLRPWMIAGYVDGIMNDTRLSGIGKLQFLGAQQLVLNEYLGGVMLRYSASHSEADDSQNIDNTKPAPQDL</sequence>
<reference evidence="1" key="1">
    <citation type="journal article" date="2021" name="Proc. Natl. Acad. Sci. U.S.A.">
        <title>A Catalog of Tens of Thousands of Viruses from Human Metagenomes Reveals Hidden Associations with Chronic Diseases.</title>
        <authorList>
            <person name="Tisza M.J."/>
            <person name="Buck C.B."/>
        </authorList>
    </citation>
    <scope>NUCLEOTIDE SEQUENCE</scope>
    <source>
        <strain evidence="1">CtnPP24</strain>
    </source>
</reference>
<accession>A0A8S5TZ57</accession>
<organism evidence="1">
    <name type="scientific">Siphoviridae sp. ctnPP24</name>
    <dbReference type="NCBI Taxonomy" id="2825662"/>
    <lineage>
        <taxon>Viruses</taxon>
        <taxon>Duplodnaviria</taxon>
        <taxon>Heunggongvirae</taxon>
        <taxon>Uroviricota</taxon>
        <taxon>Caudoviricetes</taxon>
    </lineage>
</organism>
<name>A0A8S5TZ57_9CAUD</name>
<proteinExistence type="predicted"/>
<protein>
    <submittedName>
        <fullName evidence="1">Uncharacterized protein</fullName>
    </submittedName>
</protein>
<evidence type="ECO:0000313" key="1">
    <source>
        <dbReference type="EMBL" id="DAF87492.1"/>
    </source>
</evidence>
<dbReference type="EMBL" id="BK015962">
    <property type="protein sequence ID" value="DAF87492.1"/>
    <property type="molecule type" value="Genomic_DNA"/>
</dbReference>